<dbReference type="InterPro" id="IPR002637">
    <property type="entry name" value="RdgB/HAM1"/>
</dbReference>
<dbReference type="GO" id="GO:0017111">
    <property type="term" value="F:ribonucleoside triphosphate phosphatase activity"/>
    <property type="evidence" value="ECO:0007669"/>
    <property type="project" value="InterPro"/>
</dbReference>
<evidence type="ECO:0000256" key="7">
    <source>
        <dbReference type="ARBA" id="ARBA00023080"/>
    </source>
</evidence>
<dbReference type="GO" id="GO:0036220">
    <property type="term" value="F:ITP diphosphatase activity"/>
    <property type="evidence" value="ECO:0007669"/>
    <property type="project" value="UniProtKB-UniRule"/>
</dbReference>
<comment type="caution">
    <text evidence="10">Lacks conserved residue(s) required for the propagation of feature annotation.</text>
</comment>
<keyword evidence="5 10" id="KW-0378">Hydrolase</keyword>
<organism evidence="12 13">
    <name type="scientific">Phaeodactylibacter luteus</name>
    <dbReference type="NCBI Taxonomy" id="1564516"/>
    <lineage>
        <taxon>Bacteria</taxon>
        <taxon>Pseudomonadati</taxon>
        <taxon>Bacteroidota</taxon>
        <taxon>Saprospiria</taxon>
        <taxon>Saprospirales</taxon>
        <taxon>Haliscomenobacteraceae</taxon>
        <taxon>Phaeodactylibacter</taxon>
    </lineage>
</organism>
<dbReference type="FunFam" id="3.90.950.10:FF:000001">
    <property type="entry name" value="dITP/XTP pyrophosphatase"/>
    <property type="match status" value="1"/>
</dbReference>
<evidence type="ECO:0000313" key="13">
    <source>
        <dbReference type="Proteomes" id="UP000321580"/>
    </source>
</evidence>
<dbReference type="InterPro" id="IPR029001">
    <property type="entry name" value="ITPase-like_fam"/>
</dbReference>
<feature type="binding site" evidence="10">
    <location>
        <begin position="8"/>
        <end position="13"/>
    </location>
    <ligand>
        <name>substrate</name>
    </ligand>
</feature>
<dbReference type="HAMAP" id="MF_01405">
    <property type="entry name" value="Non_canon_purine_NTPase"/>
    <property type="match status" value="1"/>
</dbReference>
<dbReference type="NCBIfam" id="TIGR00042">
    <property type="entry name" value="RdgB/HAM1 family non-canonical purine NTP pyrophosphatase"/>
    <property type="match status" value="1"/>
</dbReference>
<evidence type="ECO:0000256" key="11">
    <source>
        <dbReference type="RuleBase" id="RU003781"/>
    </source>
</evidence>
<comment type="similarity">
    <text evidence="1 10 11">Belongs to the HAM1 NTPase family.</text>
</comment>
<comment type="catalytic activity">
    <reaction evidence="10">
        <text>ITP + H2O = IMP + diphosphate + H(+)</text>
        <dbReference type="Rhea" id="RHEA:29399"/>
        <dbReference type="ChEBI" id="CHEBI:15377"/>
        <dbReference type="ChEBI" id="CHEBI:15378"/>
        <dbReference type="ChEBI" id="CHEBI:33019"/>
        <dbReference type="ChEBI" id="CHEBI:58053"/>
        <dbReference type="ChEBI" id="CHEBI:61402"/>
        <dbReference type="EC" id="3.6.1.66"/>
    </reaction>
</comment>
<dbReference type="CDD" id="cd00515">
    <property type="entry name" value="HAM1"/>
    <property type="match status" value="1"/>
</dbReference>
<dbReference type="OrthoDB" id="9807456at2"/>
<feature type="binding site" evidence="10">
    <location>
        <position position="70"/>
    </location>
    <ligand>
        <name>substrate</name>
    </ligand>
</feature>
<evidence type="ECO:0000256" key="6">
    <source>
        <dbReference type="ARBA" id="ARBA00022842"/>
    </source>
</evidence>
<dbReference type="RefSeq" id="WP_147168577.1">
    <property type="nucleotide sequence ID" value="NZ_VOOR01000038.1"/>
</dbReference>
<comment type="caution">
    <text evidence="12">The sequence shown here is derived from an EMBL/GenBank/DDBJ whole genome shotgun (WGS) entry which is preliminary data.</text>
</comment>
<feature type="binding site" evidence="10">
    <location>
        <begin position="149"/>
        <end position="152"/>
    </location>
    <ligand>
        <name>substrate</name>
    </ligand>
</feature>
<keyword evidence="3 10" id="KW-0479">Metal-binding</keyword>
<dbReference type="SUPFAM" id="SSF52972">
    <property type="entry name" value="ITPase-like"/>
    <property type="match status" value="1"/>
</dbReference>
<evidence type="ECO:0000256" key="8">
    <source>
        <dbReference type="ARBA" id="ARBA00051875"/>
    </source>
</evidence>
<reference evidence="12 13" key="1">
    <citation type="submission" date="2019-08" db="EMBL/GenBank/DDBJ databases">
        <title>Genome of Phaeodactylibacter luteus.</title>
        <authorList>
            <person name="Bowman J.P."/>
        </authorList>
    </citation>
    <scope>NUCLEOTIDE SEQUENCE [LARGE SCALE GENOMIC DNA]</scope>
    <source>
        <strain evidence="12 13">KCTC 42180</strain>
    </source>
</reference>
<feature type="binding site" evidence="10">
    <location>
        <begin position="177"/>
        <end position="178"/>
    </location>
    <ligand>
        <name>substrate</name>
    </ligand>
</feature>
<feature type="binding site" evidence="10">
    <location>
        <position position="172"/>
    </location>
    <ligand>
        <name>substrate</name>
    </ligand>
</feature>
<comment type="catalytic activity">
    <reaction evidence="9 10">
        <text>XTP + H2O = XMP + diphosphate + H(+)</text>
        <dbReference type="Rhea" id="RHEA:28610"/>
        <dbReference type="ChEBI" id="CHEBI:15377"/>
        <dbReference type="ChEBI" id="CHEBI:15378"/>
        <dbReference type="ChEBI" id="CHEBI:33019"/>
        <dbReference type="ChEBI" id="CHEBI:57464"/>
        <dbReference type="ChEBI" id="CHEBI:61314"/>
        <dbReference type="EC" id="3.6.1.66"/>
    </reaction>
</comment>
<comment type="subunit">
    <text evidence="2 10">Homodimer.</text>
</comment>
<dbReference type="GO" id="GO:0035870">
    <property type="term" value="F:dITP diphosphatase activity"/>
    <property type="evidence" value="ECO:0007669"/>
    <property type="project" value="UniProtKB-UniRule"/>
</dbReference>
<dbReference type="EMBL" id="VOOR01000038">
    <property type="protein sequence ID" value="TXB62069.1"/>
    <property type="molecule type" value="Genomic_DNA"/>
</dbReference>
<dbReference type="GO" id="GO:0046872">
    <property type="term" value="F:metal ion binding"/>
    <property type="evidence" value="ECO:0007669"/>
    <property type="project" value="UniProtKB-KW"/>
</dbReference>
<evidence type="ECO:0000256" key="5">
    <source>
        <dbReference type="ARBA" id="ARBA00022801"/>
    </source>
</evidence>
<evidence type="ECO:0000256" key="9">
    <source>
        <dbReference type="ARBA" id="ARBA00052017"/>
    </source>
</evidence>
<feature type="binding site" evidence="10">
    <location>
        <position position="69"/>
    </location>
    <ligand>
        <name>Mg(2+)</name>
        <dbReference type="ChEBI" id="CHEBI:18420"/>
    </ligand>
</feature>
<dbReference type="InterPro" id="IPR020922">
    <property type="entry name" value="dITP/XTP_pyrophosphatase"/>
</dbReference>
<comment type="cofactor">
    <cofactor evidence="10">
        <name>Mg(2+)</name>
        <dbReference type="ChEBI" id="CHEBI:18420"/>
    </cofactor>
    <text evidence="10">Binds 1 Mg(2+) ion per subunit.</text>
</comment>
<accession>A0A5C6RJI2</accession>
<evidence type="ECO:0000256" key="4">
    <source>
        <dbReference type="ARBA" id="ARBA00022741"/>
    </source>
</evidence>
<evidence type="ECO:0000256" key="2">
    <source>
        <dbReference type="ARBA" id="ARBA00011738"/>
    </source>
</evidence>
<dbReference type="Proteomes" id="UP000321580">
    <property type="component" value="Unassembled WGS sequence"/>
</dbReference>
<dbReference type="GO" id="GO:0009146">
    <property type="term" value="P:purine nucleoside triphosphate catabolic process"/>
    <property type="evidence" value="ECO:0007669"/>
    <property type="project" value="UniProtKB-UniRule"/>
</dbReference>
<comment type="catalytic activity">
    <reaction evidence="8 10">
        <text>dITP + H2O = dIMP + diphosphate + H(+)</text>
        <dbReference type="Rhea" id="RHEA:28342"/>
        <dbReference type="ChEBI" id="CHEBI:15377"/>
        <dbReference type="ChEBI" id="CHEBI:15378"/>
        <dbReference type="ChEBI" id="CHEBI:33019"/>
        <dbReference type="ChEBI" id="CHEBI:61194"/>
        <dbReference type="ChEBI" id="CHEBI:61382"/>
        <dbReference type="EC" id="3.6.1.66"/>
    </reaction>
</comment>
<proteinExistence type="inferred from homology"/>
<dbReference type="GO" id="GO:0036222">
    <property type="term" value="F:XTP diphosphatase activity"/>
    <property type="evidence" value="ECO:0007669"/>
    <property type="project" value="UniProtKB-UniRule"/>
</dbReference>
<gene>
    <name evidence="12" type="ORF">FRY97_16040</name>
</gene>
<dbReference type="PANTHER" id="PTHR11067">
    <property type="entry name" value="INOSINE TRIPHOSPHATE PYROPHOSPHATASE/HAM1 PROTEIN"/>
    <property type="match status" value="1"/>
</dbReference>
<name>A0A5C6RJI2_9BACT</name>
<keyword evidence="6 10" id="KW-0460">Magnesium</keyword>
<evidence type="ECO:0000256" key="1">
    <source>
        <dbReference type="ARBA" id="ARBA00008023"/>
    </source>
</evidence>
<dbReference type="Pfam" id="PF01725">
    <property type="entry name" value="Ham1p_like"/>
    <property type="match status" value="1"/>
</dbReference>
<evidence type="ECO:0000313" key="12">
    <source>
        <dbReference type="EMBL" id="TXB62069.1"/>
    </source>
</evidence>
<protein>
    <recommendedName>
        <fullName evidence="10">dITP/XTP pyrophosphatase</fullName>
        <ecNumber evidence="10">3.6.1.66</ecNumber>
    </recommendedName>
    <alternativeName>
        <fullName evidence="10">Non-canonical purine NTP pyrophosphatase</fullName>
    </alternativeName>
    <alternativeName>
        <fullName evidence="10">Non-standard purine NTP pyrophosphatase</fullName>
    </alternativeName>
    <alternativeName>
        <fullName evidence="10">Nucleoside-triphosphate diphosphatase</fullName>
    </alternativeName>
    <alternativeName>
        <fullName evidence="10">Nucleoside-triphosphate pyrophosphatase</fullName>
        <shortName evidence="10">NTPase</shortName>
    </alternativeName>
</protein>
<dbReference type="EC" id="3.6.1.66" evidence="10"/>
<evidence type="ECO:0000256" key="10">
    <source>
        <dbReference type="HAMAP-Rule" id="MF_01405"/>
    </source>
</evidence>
<keyword evidence="13" id="KW-1185">Reference proteome</keyword>
<dbReference type="AlphaFoldDB" id="A0A5C6RJI2"/>
<dbReference type="NCBIfam" id="NF011398">
    <property type="entry name" value="PRK14823.1"/>
    <property type="match status" value="1"/>
</dbReference>
<dbReference type="GO" id="GO:0009117">
    <property type="term" value="P:nucleotide metabolic process"/>
    <property type="evidence" value="ECO:0007669"/>
    <property type="project" value="UniProtKB-KW"/>
</dbReference>
<dbReference type="GO" id="GO:0005829">
    <property type="term" value="C:cytosol"/>
    <property type="evidence" value="ECO:0007669"/>
    <property type="project" value="TreeGrafter"/>
</dbReference>
<evidence type="ECO:0000256" key="3">
    <source>
        <dbReference type="ARBA" id="ARBA00022723"/>
    </source>
</evidence>
<comment type="function">
    <text evidence="10">Pyrophosphatase that catalyzes the hydrolysis of nucleoside triphosphates to their monophosphate derivatives, with a high preference for the non-canonical purine nucleotides XTP (xanthosine triphosphate), dITP (deoxyinosine triphosphate) and ITP. Seems to function as a house-cleaning enzyme that removes non-canonical purine nucleotides from the nucleotide pool, thus preventing their incorporation into DNA/RNA and avoiding chromosomal lesions.</text>
</comment>
<sequence length="193" mass="21245">MPTLVFATGNANKIKEVEQQLNGQFELLSLKDINCEEELPETRPTIEGNALEKATYVHEHYNVDCFSEDTGLEVDALGGEPGVYSARYAGPAHDDEANMSLLLANLKGKEDRSARFRTVIALILNGQVHTFEGVAEGQIIHRKKGNNGFGYDPIFIPDGHDRTFAQMDTAEKSAISHRGQAVAKLVAFLNEQD</sequence>
<dbReference type="PANTHER" id="PTHR11067:SF9">
    <property type="entry name" value="INOSINE TRIPHOSPHATE PYROPHOSPHATASE"/>
    <property type="match status" value="1"/>
</dbReference>
<dbReference type="GO" id="GO:0000166">
    <property type="term" value="F:nucleotide binding"/>
    <property type="evidence" value="ECO:0007669"/>
    <property type="project" value="UniProtKB-KW"/>
</dbReference>
<keyword evidence="4 10" id="KW-0547">Nucleotide-binding</keyword>
<keyword evidence="7 10" id="KW-0546">Nucleotide metabolism</keyword>
<feature type="active site" description="Proton acceptor" evidence="10">
    <location>
        <position position="69"/>
    </location>
</feature>
<dbReference type="Gene3D" id="3.90.950.10">
    <property type="match status" value="1"/>
</dbReference>